<dbReference type="Pfam" id="PF08241">
    <property type="entry name" value="Methyltransf_11"/>
    <property type="match status" value="1"/>
</dbReference>
<dbReference type="CDD" id="cd02440">
    <property type="entry name" value="AdoMet_MTases"/>
    <property type="match status" value="1"/>
</dbReference>
<dbReference type="Proteomes" id="UP000177349">
    <property type="component" value="Unassembled WGS sequence"/>
</dbReference>
<accession>A0A1G2BV18</accession>
<dbReference type="SUPFAM" id="SSF53335">
    <property type="entry name" value="S-adenosyl-L-methionine-dependent methyltransferases"/>
    <property type="match status" value="1"/>
</dbReference>
<protein>
    <recommendedName>
        <fullName evidence="1">Methyltransferase type 11 domain-containing protein</fullName>
    </recommendedName>
</protein>
<comment type="caution">
    <text evidence="2">The sequence shown here is derived from an EMBL/GenBank/DDBJ whole genome shotgun (WGS) entry which is preliminary data.</text>
</comment>
<evidence type="ECO:0000313" key="2">
    <source>
        <dbReference type="EMBL" id="OGY92941.1"/>
    </source>
</evidence>
<name>A0A1G2BV18_9BACT</name>
<organism evidence="2 3">
    <name type="scientific">Candidatus Komeilibacteria bacterium RIFCSPLOWO2_01_FULL_53_11</name>
    <dbReference type="NCBI Taxonomy" id="1798552"/>
    <lineage>
        <taxon>Bacteria</taxon>
        <taxon>Candidatus Komeiliibacteriota</taxon>
    </lineage>
</organism>
<sequence length="580" mass="66178">MMKPSEQPLTATPAPLEDIKERFQAANEDRDYSIYTRLMDAALEAKAQSLFRYFGDVKEDDVIVDAGSGTGKLTEYAAREFHGARVYALDISHELLEQADENRALVKLVYGNAAEQNFPDNSVDVKYYSTVGHEIESFGGAGSMTEAVQNAFKELKPGGRIVIRDFAKPSRTEPVLMRIDSTVGLPPIDPATPEDAIDYNALSTEALFDRFHREFGGGGAFDYERIEKNGIEYLKLEPEWAHEFYMRKDYTGNWRQEIKEKYTYWSLEEAERILTEAGYVNIRVISDPNEYILKNRLEGKIRLFEETDDGVNELPFPATHMVIVGEKPRSVDASGSGQSLPEVDYEELKGTIEWNAQDNTVRIGSKTFAVEPNPIAGMKKRLFELPNDPTAALKVARTDVPNAHAVFRSLYQMVERQHVLEELEVPHAPLRSWDPDGPPYRYVIQERLPKEAPSAADLISRHELTETDIAQVAAIVNRYESGKEWQLDLNPFSWHRVTLPDGSTQMTYVSGKVYRYDERWEFRKVGLPQWTDERFVENAASLTAGIPTVKEYEKLRTAWKDDPRFDIWRRYLKPDLQPGA</sequence>
<dbReference type="Gene3D" id="3.40.50.150">
    <property type="entry name" value="Vaccinia Virus protein VP39"/>
    <property type="match status" value="1"/>
</dbReference>
<evidence type="ECO:0000313" key="3">
    <source>
        <dbReference type="Proteomes" id="UP000177349"/>
    </source>
</evidence>
<proteinExistence type="predicted"/>
<feature type="domain" description="Methyltransferase type 11" evidence="1">
    <location>
        <begin position="64"/>
        <end position="163"/>
    </location>
</feature>
<dbReference type="PANTHER" id="PTHR43591">
    <property type="entry name" value="METHYLTRANSFERASE"/>
    <property type="match status" value="1"/>
</dbReference>
<dbReference type="EMBL" id="MHKN01000005">
    <property type="protein sequence ID" value="OGY92941.1"/>
    <property type="molecule type" value="Genomic_DNA"/>
</dbReference>
<dbReference type="InterPro" id="IPR013216">
    <property type="entry name" value="Methyltransf_11"/>
</dbReference>
<dbReference type="AlphaFoldDB" id="A0A1G2BV18"/>
<reference evidence="2 3" key="1">
    <citation type="journal article" date="2016" name="Nat. Commun.">
        <title>Thousands of microbial genomes shed light on interconnected biogeochemical processes in an aquifer system.</title>
        <authorList>
            <person name="Anantharaman K."/>
            <person name="Brown C.T."/>
            <person name="Hug L.A."/>
            <person name="Sharon I."/>
            <person name="Castelle C.J."/>
            <person name="Probst A.J."/>
            <person name="Thomas B.C."/>
            <person name="Singh A."/>
            <person name="Wilkins M.J."/>
            <person name="Karaoz U."/>
            <person name="Brodie E.L."/>
            <person name="Williams K.H."/>
            <person name="Hubbard S.S."/>
            <person name="Banfield J.F."/>
        </authorList>
    </citation>
    <scope>NUCLEOTIDE SEQUENCE [LARGE SCALE GENOMIC DNA]</scope>
</reference>
<dbReference type="GO" id="GO:0008757">
    <property type="term" value="F:S-adenosylmethionine-dependent methyltransferase activity"/>
    <property type="evidence" value="ECO:0007669"/>
    <property type="project" value="InterPro"/>
</dbReference>
<dbReference type="InterPro" id="IPR029063">
    <property type="entry name" value="SAM-dependent_MTases_sf"/>
</dbReference>
<evidence type="ECO:0000259" key="1">
    <source>
        <dbReference type="Pfam" id="PF08241"/>
    </source>
</evidence>
<gene>
    <name evidence="2" type="ORF">A3B31_03635</name>
</gene>